<proteinExistence type="predicted"/>
<reference evidence="5" key="1">
    <citation type="journal article" date="2017" name="Nat. Ecol. Evol.">
        <title>Genome expansion and lineage-specific genetic innovations in the forest pathogenic fungi Armillaria.</title>
        <authorList>
            <person name="Sipos G."/>
            <person name="Prasanna A.N."/>
            <person name="Walter M.C."/>
            <person name="O'Connor E."/>
            <person name="Balint B."/>
            <person name="Krizsan K."/>
            <person name="Kiss B."/>
            <person name="Hess J."/>
            <person name="Varga T."/>
            <person name="Slot J."/>
            <person name="Riley R."/>
            <person name="Boka B."/>
            <person name="Rigling D."/>
            <person name="Barry K."/>
            <person name="Lee J."/>
            <person name="Mihaltcheva S."/>
            <person name="LaButti K."/>
            <person name="Lipzen A."/>
            <person name="Waldron R."/>
            <person name="Moloney N.M."/>
            <person name="Sperisen C."/>
            <person name="Kredics L."/>
            <person name="Vagvoelgyi C."/>
            <person name="Patrignani A."/>
            <person name="Fitzpatrick D."/>
            <person name="Nagy I."/>
            <person name="Doyle S."/>
            <person name="Anderson J.B."/>
            <person name="Grigoriev I.V."/>
            <person name="Gueldener U."/>
            <person name="Muensterkoetter M."/>
            <person name="Nagy L.G."/>
        </authorList>
    </citation>
    <scope>NUCLEOTIDE SEQUENCE [LARGE SCALE GENOMIC DNA]</scope>
    <source>
        <strain evidence="5">C18/9</strain>
    </source>
</reference>
<dbReference type="PROSITE" id="PS50181">
    <property type="entry name" value="FBOX"/>
    <property type="match status" value="1"/>
</dbReference>
<dbReference type="Proteomes" id="UP000219338">
    <property type="component" value="Unassembled WGS sequence"/>
</dbReference>
<dbReference type="InterPro" id="IPR001810">
    <property type="entry name" value="F-box_dom"/>
</dbReference>
<feature type="region of interest" description="Disordered" evidence="2">
    <location>
        <begin position="1"/>
        <end position="84"/>
    </location>
</feature>
<accession>A0A284QX54</accession>
<dbReference type="OrthoDB" id="2322499at2759"/>
<dbReference type="AlphaFoldDB" id="A0A284QX54"/>
<keyword evidence="1" id="KW-0175">Coiled coil</keyword>
<dbReference type="OMA" id="AHICERH"/>
<evidence type="ECO:0000256" key="2">
    <source>
        <dbReference type="SAM" id="MobiDB-lite"/>
    </source>
</evidence>
<evidence type="ECO:0000313" key="5">
    <source>
        <dbReference type="Proteomes" id="UP000219338"/>
    </source>
</evidence>
<protein>
    <recommendedName>
        <fullName evidence="3">F-box domain-containing protein</fullName>
    </recommendedName>
</protein>
<feature type="domain" description="F-box" evidence="3">
    <location>
        <begin position="85"/>
        <end position="134"/>
    </location>
</feature>
<dbReference type="EMBL" id="FUEG01000003">
    <property type="protein sequence ID" value="SJL01051.1"/>
    <property type="molecule type" value="Genomic_DNA"/>
</dbReference>
<organism evidence="4 5">
    <name type="scientific">Armillaria ostoyae</name>
    <name type="common">Armillaria root rot fungus</name>
    <dbReference type="NCBI Taxonomy" id="47428"/>
    <lineage>
        <taxon>Eukaryota</taxon>
        <taxon>Fungi</taxon>
        <taxon>Dikarya</taxon>
        <taxon>Basidiomycota</taxon>
        <taxon>Agaricomycotina</taxon>
        <taxon>Agaricomycetes</taxon>
        <taxon>Agaricomycetidae</taxon>
        <taxon>Agaricales</taxon>
        <taxon>Marasmiineae</taxon>
        <taxon>Physalacriaceae</taxon>
        <taxon>Armillaria</taxon>
    </lineage>
</organism>
<feature type="compositionally biased region" description="Basic and acidic residues" evidence="2">
    <location>
        <begin position="33"/>
        <end position="47"/>
    </location>
</feature>
<evidence type="ECO:0000259" key="3">
    <source>
        <dbReference type="PROSITE" id="PS50181"/>
    </source>
</evidence>
<dbReference type="STRING" id="47428.A0A284QX54"/>
<evidence type="ECO:0000313" key="4">
    <source>
        <dbReference type="EMBL" id="SJL01051.1"/>
    </source>
</evidence>
<dbReference type="CDD" id="cd09917">
    <property type="entry name" value="F-box_SF"/>
    <property type="match status" value="1"/>
</dbReference>
<evidence type="ECO:0000256" key="1">
    <source>
        <dbReference type="SAM" id="Coils"/>
    </source>
</evidence>
<sequence length="696" mass="79880">MVDQLRYSANPARIGKSPTESEAGLAEELPNQDNEREGEGDGTELKVRPGKRRRTISSTAAATKQTKAEGTETKRKKPGKKRRDLSLLPTMPLDILFTVCSMLSPRDLINLSRADETFCRTLTANNVSFVWKAVREADEGIEPPRGIPEYRWVDLLFGKSVCDFCPAKNVLVDWKLRRRVCKRCLKGNLISASKVKKCFPDVDDDVLSLVPRTNAGPGKMHARRGYYWFSDITDVQAKMNELEAQLGSSERLAEFKTQRKKLVEDVNNDAERCRTWVYANARKKVDESESLRDKRFSMIKTRLFELGYSERDVEGIRWQSSVMRDAELTSKGWSRIHPGLEGAIKENRVRQAKADHSTALYTRAEIVRAILKTYKQKLLPVVWREMPSFIDVCAFSPFKDILELSTENSVTEASFSDAVNELPVLIADWQQRGETDLRTMVAAQETVGVDPLQLATTIFSCKRRDHVIITSRDLWRHRCVPYTNCDPWGISYRPPLKDVDDLYREFGNTGYSFDSTGSAVADFLIRLASRDPAMTTAEEMDSLNLQFLYAYHHVGEYSTVLGDTVYGLPILTWRECVQYYSIHDLSSLQNPKSDFRLLTAEDESKKRRVVREEEYMYTWGPWDSAFFHCQHCSEHVDDPKPYECVTKHVQDVHGVDDPRMDRDLFLTPGADMPAAQRPPLYIVECEREQYMDLWLY</sequence>
<keyword evidence="5" id="KW-1185">Reference proteome</keyword>
<name>A0A284QX54_ARMOS</name>
<feature type="coiled-coil region" evidence="1">
    <location>
        <begin position="232"/>
        <end position="259"/>
    </location>
</feature>
<gene>
    <name evidence="4" type="ORF">ARMOST_04367</name>
</gene>
<feature type="compositionally biased region" description="Basic residues" evidence="2">
    <location>
        <begin position="74"/>
        <end position="83"/>
    </location>
</feature>